<accession>A0ABD5CP00</accession>
<dbReference type="GO" id="GO:0016836">
    <property type="term" value="F:hydro-lyase activity"/>
    <property type="evidence" value="ECO:0007669"/>
    <property type="project" value="UniProtKB-ARBA"/>
</dbReference>
<dbReference type="FunFam" id="3.90.226.10:FF:000009">
    <property type="entry name" value="Carnitinyl-CoA dehydratase"/>
    <property type="match status" value="1"/>
</dbReference>
<comment type="similarity">
    <text evidence="1">Belongs to the enoyl-CoA hydratase/isomerase family.</text>
</comment>
<keyword evidence="2" id="KW-0456">Lyase</keyword>
<dbReference type="AlphaFoldDB" id="A0ABD5CP00"/>
<reference evidence="3 4" key="1">
    <citation type="submission" date="2023-08" db="EMBL/GenBank/DDBJ databases">
        <title>Genome sequencing of plant associated microbes to promote plant fitness in Sorghum bicolor and Oryza sativa.</title>
        <authorList>
            <person name="Coleman-Derr D."/>
        </authorList>
    </citation>
    <scope>NUCLEOTIDE SEQUENCE [LARGE SCALE GENOMIC DNA]</scope>
    <source>
        <strain evidence="3 4">SLBN-33</strain>
    </source>
</reference>
<dbReference type="EMBL" id="JAVIZN010000002">
    <property type="protein sequence ID" value="MDR6207056.1"/>
    <property type="molecule type" value="Genomic_DNA"/>
</dbReference>
<dbReference type="PANTHER" id="PTHR11941">
    <property type="entry name" value="ENOYL-COA HYDRATASE-RELATED"/>
    <property type="match status" value="1"/>
</dbReference>
<protein>
    <submittedName>
        <fullName evidence="3">Enoyl-CoA hydratase/carnithine racemase</fullName>
    </submittedName>
</protein>
<dbReference type="InterPro" id="IPR014748">
    <property type="entry name" value="Enoyl-CoA_hydra_C"/>
</dbReference>
<dbReference type="InterPro" id="IPR001753">
    <property type="entry name" value="Enoyl-CoA_hydra/iso"/>
</dbReference>
<evidence type="ECO:0000256" key="2">
    <source>
        <dbReference type="ARBA" id="ARBA00023239"/>
    </source>
</evidence>
<name>A0ABD5CP00_9BURK</name>
<dbReference type="Gene3D" id="3.90.226.10">
    <property type="entry name" value="2-enoyl-CoA Hydratase, Chain A, domain 1"/>
    <property type="match status" value="1"/>
</dbReference>
<dbReference type="Gene3D" id="1.10.12.10">
    <property type="entry name" value="Lyase 2-enoyl-coa Hydratase, Chain A, domain 2"/>
    <property type="match status" value="1"/>
</dbReference>
<dbReference type="SUPFAM" id="SSF52096">
    <property type="entry name" value="ClpP/crotonase"/>
    <property type="match status" value="1"/>
</dbReference>
<evidence type="ECO:0000313" key="3">
    <source>
        <dbReference type="EMBL" id="MDR6207056.1"/>
    </source>
</evidence>
<dbReference type="Pfam" id="PF00378">
    <property type="entry name" value="ECH_1"/>
    <property type="match status" value="1"/>
</dbReference>
<dbReference type="InterPro" id="IPR029045">
    <property type="entry name" value="ClpP/crotonase-like_dom_sf"/>
</dbReference>
<dbReference type="FunFam" id="1.10.12.10:FF:000001">
    <property type="entry name" value="Probable enoyl-CoA hydratase, mitochondrial"/>
    <property type="match status" value="1"/>
</dbReference>
<dbReference type="CDD" id="cd06558">
    <property type="entry name" value="crotonase-like"/>
    <property type="match status" value="1"/>
</dbReference>
<evidence type="ECO:0000256" key="1">
    <source>
        <dbReference type="ARBA" id="ARBA00005254"/>
    </source>
</evidence>
<proteinExistence type="inferred from homology"/>
<sequence>MQFFIDRYASGVTLKIAQHLDPATIRTLALEEIDGQILVIRLNRPEVSNAISTPMGQELIKVFGALEVDPTQYRCAILTGTGERAFCGGADLKQREGMTDEQFGTQHYLFERMVRAITHCPIPLICAVNGSAVAGGLELLLACDFAYASNQAVFGFTEVKRGIMPGGGGTQQLPRTIGTRRSKELIFRGSKFSAEEALAWGVVNQLYEPNQVLARAIEAARDICTSAPLSVAQAKKAIDLGMQSDLNTGLFIEIEAYNRLIPTQDRLEGISAYNEKRQPVFKGR</sequence>
<dbReference type="Proteomes" id="UP001245184">
    <property type="component" value="Unassembled WGS sequence"/>
</dbReference>
<gene>
    <name evidence="3" type="ORF">QF025_005776</name>
</gene>
<dbReference type="PANTHER" id="PTHR11941:SF54">
    <property type="entry name" value="ENOYL-COA HYDRATASE, MITOCHONDRIAL"/>
    <property type="match status" value="1"/>
</dbReference>
<comment type="caution">
    <text evidence="3">The sequence shown here is derived from an EMBL/GenBank/DDBJ whole genome shotgun (WGS) entry which is preliminary data.</text>
</comment>
<evidence type="ECO:0000313" key="4">
    <source>
        <dbReference type="Proteomes" id="UP001245184"/>
    </source>
</evidence>
<organism evidence="3 4">
    <name type="scientific">Paraburkholderia graminis</name>
    <dbReference type="NCBI Taxonomy" id="60548"/>
    <lineage>
        <taxon>Bacteria</taxon>
        <taxon>Pseudomonadati</taxon>
        <taxon>Pseudomonadota</taxon>
        <taxon>Betaproteobacteria</taxon>
        <taxon>Burkholderiales</taxon>
        <taxon>Burkholderiaceae</taxon>
        <taxon>Paraburkholderia</taxon>
    </lineage>
</organism>